<feature type="signal peptide" evidence="1">
    <location>
        <begin position="1"/>
        <end position="19"/>
    </location>
</feature>
<organism evidence="2 3">
    <name type="scientific">Hallerella succinigenes</name>
    <dbReference type="NCBI Taxonomy" id="1896222"/>
    <lineage>
        <taxon>Bacteria</taxon>
        <taxon>Pseudomonadati</taxon>
        <taxon>Fibrobacterota</taxon>
        <taxon>Fibrobacteria</taxon>
        <taxon>Fibrobacterales</taxon>
        <taxon>Fibrobacteraceae</taxon>
        <taxon>Hallerella</taxon>
    </lineage>
</organism>
<dbReference type="InterPro" id="IPR013783">
    <property type="entry name" value="Ig-like_fold"/>
</dbReference>
<keyword evidence="3" id="KW-1185">Reference proteome</keyword>
<feature type="chain" id="PRO_5014605060" description="Fibronectin type-III domain-containing protein" evidence="1">
    <location>
        <begin position="20"/>
        <end position="767"/>
    </location>
</feature>
<name>A0A2M9AAW1_9BACT</name>
<evidence type="ECO:0000256" key="1">
    <source>
        <dbReference type="SAM" id="SignalP"/>
    </source>
</evidence>
<evidence type="ECO:0008006" key="4">
    <source>
        <dbReference type="Google" id="ProtNLM"/>
    </source>
</evidence>
<dbReference type="InterPro" id="IPR016187">
    <property type="entry name" value="CTDL_fold"/>
</dbReference>
<dbReference type="AlphaFoldDB" id="A0A2M9AAW1"/>
<evidence type="ECO:0000313" key="2">
    <source>
        <dbReference type="EMBL" id="PJJ42818.1"/>
    </source>
</evidence>
<dbReference type="OrthoDB" id="9810313at2"/>
<evidence type="ECO:0000313" key="3">
    <source>
        <dbReference type="Proteomes" id="UP000231134"/>
    </source>
</evidence>
<dbReference type="SUPFAM" id="SSF56436">
    <property type="entry name" value="C-type lectin-like"/>
    <property type="match status" value="1"/>
</dbReference>
<dbReference type="RefSeq" id="WP_100426658.1">
    <property type="nucleotide sequence ID" value="NZ_PGEX01000001.1"/>
</dbReference>
<keyword evidence="1" id="KW-0732">Signal</keyword>
<dbReference type="Gene3D" id="2.60.40.10">
    <property type="entry name" value="Immunoglobulins"/>
    <property type="match status" value="1"/>
</dbReference>
<gene>
    <name evidence="2" type="ORF">BGX16_2865</name>
</gene>
<accession>A0A2M9AAW1</accession>
<proteinExistence type="predicted"/>
<comment type="caution">
    <text evidence="2">The sequence shown here is derived from an EMBL/GenBank/DDBJ whole genome shotgun (WGS) entry which is preliminary data.</text>
</comment>
<dbReference type="PROSITE" id="PS51257">
    <property type="entry name" value="PROKAR_LIPOPROTEIN"/>
    <property type="match status" value="1"/>
</dbReference>
<dbReference type="Proteomes" id="UP000231134">
    <property type="component" value="Unassembled WGS sequence"/>
</dbReference>
<sequence>MKSLLQTFAVLLVTLALFACSDKTSEDDYRFERAVQDLSIIRGCTSKSDTTSYCYQMRWRIPIETDDLVQFHIWIDTVYVNDSTTNVPSGATEHSIKVPFKNSEKLYDTLDLTEYVYQYLERDSLAIAIWSEYNDNDKEGDVQHVFVHFGDDLAPSLVTISDSVWTTGVAIDWARPTDQRDYYAPESLSGPIAGYNILLWAENEEQDIRNVKVKITHNGKTDSTGKAFWKRHHRFRFTNDSLWIDETSSSVTNKNYLRIAVIDGDGFDFSNDKANRYRMIIEGLQPESKYTIGIIAYDSAGNASGTGSVETNQLFMTTDKIAPLIGNKLWVRSDTTDSTKAFLNSNRVLIYWARSVDPLTDTSGITADSILHYPTYCFEEYCYREVKSYVVELWNGKEWEKATNAGGESEEKYIKSYDIDGDTMKVSATGAYVVDTLRWVIPGDTLIVRVRSIDSSGYYSKALIDTIQVTLGPESDLKCPDGFVPVRTSDTTRFCIEKYEHMDTDSTFAHNVLHAEAVAACEGISASGFTVSLCKSADWKAACTAQGRTSYGVIEEGDFSASDYLYKYCDVGNNDSTSATDLSKRNKLCVSPDGVRNFSGGFQEWVIGSDDTTLYVLRGSSYIYYSGESRESLSKCTTYSIPNRTRAGYTQETVYLYREGAKVDTSYTEDTTRTLYKILTQKDFTDSVQFFKVSNADGDSLGEDYAPLSEYKSGGEKWLKELAGNLTYEPVRTEAVFFTGESVAYKRAAAFYTDASISFRCCAYPKE</sequence>
<protein>
    <recommendedName>
        <fullName evidence="4">Fibronectin type-III domain-containing protein</fullName>
    </recommendedName>
</protein>
<dbReference type="EMBL" id="PGEX01000001">
    <property type="protein sequence ID" value="PJJ42818.1"/>
    <property type="molecule type" value="Genomic_DNA"/>
</dbReference>
<reference evidence="2 3" key="1">
    <citation type="submission" date="2017-11" db="EMBL/GenBank/DDBJ databases">
        <title>Animal gut microbial communities from fecal samples from Wisconsin, USA.</title>
        <authorList>
            <person name="Neumann A."/>
        </authorList>
    </citation>
    <scope>NUCLEOTIDE SEQUENCE [LARGE SCALE GENOMIC DNA]</scope>
    <source>
        <strain evidence="2 3">UWS3</strain>
    </source>
</reference>